<reference evidence="2" key="2">
    <citation type="submission" date="2018-05" db="EMBL/GenBank/DDBJ databases">
        <title>OgluRS3 (Oryza glumaepatula Reference Sequence Version 3).</title>
        <authorList>
            <person name="Zhang J."/>
            <person name="Kudrna D."/>
            <person name="Lee S."/>
            <person name="Talag J."/>
            <person name="Welchert J."/>
            <person name="Wing R.A."/>
        </authorList>
    </citation>
    <scope>NUCLEOTIDE SEQUENCE [LARGE SCALE GENOMIC DNA]</scope>
</reference>
<evidence type="ECO:0000313" key="3">
    <source>
        <dbReference type="Proteomes" id="UP000026961"/>
    </source>
</evidence>
<dbReference type="AlphaFoldDB" id="A0A0E0ACZ7"/>
<feature type="domain" description="PIR2-like helical" evidence="1">
    <location>
        <begin position="44"/>
        <end position="134"/>
    </location>
</feature>
<name>A0A0E0ACZ7_9ORYZ</name>
<evidence type="ECO:0000313" key="2">
    <source>
        <dbReference type="EnsemblPlants" id="OGLUM06G25330.1"/>
    </source>
</evidence>
<dbReference type="InterPro" id="IPR046527">
    <property type="entry name" value="PIR2-like_helical"/>
</dbReference>
<reference evidence="2" key="1">
    <citation type="submission" date="2015-04" db="UniProtKB">
        <authorList>
            <consortium name="EnsemblPlants"/>
        </authorList>
    </citation>
    <scope>IDENTIFICATION</scope>
</reference>
<proteinExistence type="predicted"/>
<dbReference type="PANTHER" id="PTHR33120:SF42">
    <property type="entry name" value="OS12G0105000 PROTEIN"/>
    <property type="match status" value="1"/>
</dbReference>
<feature type="domain" description="PIR2-like helical" evidence="1">
    <location>
        <begin position="333"/>
        <end position="456"/>
    </location>
</feature>
<evidence type="ECO:0000259" key="1">
    <source>
        <dbReference type="Pfam" id="PF20235"/>
    </source>
</evidence>
<dbReference type="Proteomes" id="UP000026961">
    <property type="component" value="Chromosome 6"/>
</dbReference>
<dbReference type="HOGENOM" id="CLU_011465_3_0_1"/>
<dbReference type="eggNOG" id="ENOG502R3AP">
    <property type="taxonomic scope" value="Eukaryota"/>
</dbReference>
<sequence length="706" mass="76600">MSSSSSSSHHLVAPPWSGTGSFACYHGEEGKRPHPDESAKIITSIKRLYDEAARRLPIDEITELVGCIFEGGHCLGLADPVGNIILNAIAHHASGRAAAAPHLALPREEGKSLWGILAARSYAGLVAFMSSYFRLGATSTSPPTIDLPLAVRLVLHDRRRRCQRPRLLPDGGKIKAALRVAALKAAHPAPDELARLMTAQFPAGSELLTAGDVMDIKNLLGHQWPQVNIDFLRRPYGLGGGQDGTVTLRTTIGEDGRVALITIAADASRIDSPQLGYISDLTFDCETMEAKLSRRLAGVTRAADDGDEAAGAALNYDLSPCEHILSLKMCLLDAIHGFYIRALAVLPAGDGWTTTRRRGRFIRSLLAAGHCYGPLDPASNIILNTVWYDAAAPPPPDDEADLPGDIFDTDAMLRVECRSLDGLVAAVRAAAAAAAGKPISEHEAIEHLWSRQCDLTEILQNSSREKKRNPYAATGEASDHPQSAMIGSFLVSLSGENLDCLRQWLKPARDFGSSGCVISDVDWEKLNTMIHGHQPIRGLKRKRSSSENPLHTQALSEISTVRSAFVKREKFLLAKIEELLGTYCRQHPWERALFWSSSWYLQANQLHAFLFFFRGTSCFSIYSCMYLSCSKTVQPNQPSSSLAMTRGVMPSSPKTIIGALPPQLQMISRAPPSLPITPGMLPLSPLTTTPGAPLWPQKTGGAHRNS</sequence>
<dbReference type="EnsemblPlants" id="OGLUM06G25330.1">
    <property type="protein sequence ID" value="OGLUM06G25330.1"/>
    <property type="gene ID" value="OGLUM06G25330"/>
</dbReference>
<keyword evidence="3" id="KW-1185">Reference proteome</keyword>
<organism evidence="2">
    <name type="scientific">Oryza glumipatula</name>
    <dbReference type="NCBI Taxonomy" id="40148"/>
    <lineage>
        <taxon>Eukaryota</taxon>
        <taxon>Viridiplantae</taxon>
        <taxon>Streptophyta</taxon>
        <taxon>Embryophyta</taxon>
        <taxon>Tracheophyta</taxon>
        <taxon>Spermatophyta</taxon>
        <taxon>Magnoliopsida</taxon>
        <taxon>Liliopsida</taxon>
        <taxon>Poales</taxon>
        <taxon>Poaceae</taxon>
        <taxon>BOP clade</taxon>
        <taxon>Oryzoideae</taxon>
        <taxon>Oryzeae</taxon>
        <taxon>Oryzinae</taxon>
        <taxon>Oryza</taxon>
    </lineage>
</organism>
<dbReference type="Gramene" id="OGLUM06G25330.1">
    <property type="protein sequence ID" value="OGLUM06G25330.1"/>
    <property type="gene ID" value="OGLUM06G25330"/>
</dbReference>
<dbReference type="Pfam" id="PF20235">
    <property type="entry name" value="PIR2-like_helical"/>
    <property type="match status" value="2"/>
</dbReference>
<dbReference type="PANTHER" id="PTHR33120">
    <property type="entry name" value="EXPRESSED PROTEIN-RELATED"/>
    <property type="match status" value="1"/>
</dbReference>
<accession>A0A0E0ACZ7</accession>
<protein>
    <recommendedName>
        <fullName evidence="1">PIR2-like helical domain-containing protein</fullName>
    </recommendedName>
</protein>